<evidence type="ECO:0000313" key="11">
    <source>
        <dbReference type="Proteomes" id="UP001390963"/>
    </source>
</evidence>
<dbReference type="EMBL" id="JBANCF010000003">
    <property type="protein sequence ID" value="MEM0573148.1"/>
    <property type="molecule type" value="Genomic_DNA"/>
</dbReference>
<dbReference type="InterPro" id="IPR011006">
    <property type="entry name" value="CheY-like_superfamily"/>
</dbReference>
<dbReference type="EMBL" id="JAZBJM010000003">
    <property type="protein sequence ID" value="MEM0517920.1"/>
    <property type="molecule type" value="Genomic_DNA"/>
</dbReference>
<evidence type="ECO:0000256" key="1">
    <source>
        <dbReference type="ARBA" id="ARBA00022553"/>
    </source>
</evidence>
<dbReference type="Pfam" id="PF00196">
    <property type="entry name" value="GerE"/>
    <property type="match status" value="1"/>
</dbReference>
<keyword evidence="4" id="KW-0804">Transcription</keyword>
<dbReference type="RefSeq" id="WP_342687012.1">
    <property type="nucleotide sequence ID" value="NZ_JAZBJM010000003.1"/>
</dbReference>
<dbReference type="SUPFAM" id="SSF46894">
    <property type="entry name" value="C-terminal effector domain of the bipartite response regulators"/>
    <property type="match status" value="1"/>
</dbReference>
<dbReference type="CDD" id="cd17535">
    <property type="entry name" value="REC_NarL-like"/>
    <property type="match status" value="1"/>
</dbReference>
<feature type="domain" description="HTH luxR-type" evidence="6">
    <location>
        <begin position="144"/>
        <end position="209"/>
    </location>
</feature>
<comment type="caution">
    <text evidence="8">The sequence shown here is derived from an EMBL/GenBank/DDBJ whole genome shotgun (WGS) entry which is preliminary data.</text>
</comment>
<dbReference type="GO" id="GO:0003677">
    <property type="term" value="F:DNA binding"/>
    <property type="evidence" value="ECO:0007669"/>
    <property type="project" value="UniProtKB-KW"/>
</dbReference>
<dbReference type="PROSITE" id="PS50110">
    <property type="entry name" value="RESPONSE_REGULATORY"/>
    <property type="match status" value="1"/>
</dbReference>
<evidence type="ECO:0000256" key="3">
    <source>
        <dbReference type="ARBA" id="ARBA00023125"/>
    </source>
</evidence>
<name>A0AB35YQ42_9FLAO</name>
<evidence type="ECO:0000256" key="4">
    <source>
        <dbReference type="ARBA" id="ARBA00023163"/>
    </source>
</evidence>
<dbReference type="PROSITE" id="PS50043">
    <property type="entry name" value="HTH_LUXR_2"/>
    <property type="match status" value="1"/>
</dbReference>
<keyword evidence="11" id="KW-1185">Reference proteome</keyword>
<sequence length="217" mass="25009">MIKKNNISIVIADDHPMILKGLYDELLENNYNVVGQASDGMQALEKILVHNPTIALLDIDMPILTGFDVIKMAKQKEVDTKFIVLSFHKEIEYISQARALQINGYLLKEDSFYEIEECIEEVLNNNVYFSRAFEDSSLKAVSEDIRKMKHLTYSEKIILKMVSQQKSSSEIAKELFISVRTVEKHRSNIITKLDIENTNSNALNTWAYLHRLIIKEL</sequence>
<evidence type="ECO:0000259" key="7">
    <source>
        <dbReference type="PROSITE" id="PS50110"/>
    </source>
</evidence>
<accession>A0AB35YQ42</accession>
<feature type="domain" description="Response regulatory" evidence="7">
    <location>
        <begin position="8"/>
        <end position="123"/>
    </location>
</feature>
<gene>
    <name evidence="9" type="ORF">VZD24_06455</name>
    <name evidence="8" type="ORF">VZD85_06115</name>
</gene>
<dbReference type="Gene3D" id="3.40.50.2300">
    <property type="match status" value="1"/>
</dbReference>
<dbReference type="InterPro" id="IPR058245">
    <property type="entry name" value="NreC/VraR/RcsB-like_REC"/>
</dbReference>
<dbReference type="Proteomes" id="UP001388259">
    <property type="component" value="Unassembled WGS sequence"/>
</dbReference>
<evidence type="ECO:0000313" key="8">
    <source>
        <dbReference type="EMBL" id="MEM0517920.1"/>
    </source>
</evidence>
<evidence type="ECO:0000259" key="6">
    <source>
        <dbReference type="PROSITE" id="PS50043"/>
    </source>
</evidence>
<dbReference type="PANTHER" id="PTHR43214:SF41">
    <property type="entry name" value="NITRATE_NITRITE RESPONSE REGULATOR PROTEIN NARP"/>
    <property type="match status" value="1"/>
</dbReference>
<evidence type="ECO:0000313" key="9">
    <source>
        <dbReference type="EMBL" id="MEM0573148.1"/>
    </source>
</evidence>
<evidence type="ECO:0000313" key="10">
    <source>
        <dbReference type="Proteomes" id="UP001388259"/>
    </source>
</evidence>
<protein>
    <submittedName>
        <fullName evidence="8">Response regulator transcription factor</fullName>
    </submittedName>
</protein>
<dbReference type="InterPro" id="IPR000792">
    <property type="entry name" value="Tscrpt_reg_LuxR_C"/>
</dbReference>
<dbReference type="InterPro" id="IPR001789">
    <property type="entry name" value="Sig_transdc_resp-reg_receiver"/>
</dbReference>
<keyword evidence="1 5" id="KW-0597">Phosphoprotein</keyword>
<dbReference type="InterPro" id="IPR016032">
    <property type="entry name" value="Sig_transdc_resp-reg_C-effctor"/>
</dbReference>
<dbReference type="SMART" id="SM00421">
    <property type="entry name" value="HTH_LUXR"/>
    <property type="match status" value="1"/>
</dbReference>
<feature type="modified residue" description="4-aspartylphosphate" evidence="5">
    <location>
        <position position="58"/>
    </location>
</feature>
<dbReference type="AlphaFoldDB" id="A0AB35YQ42"/>
<keyword evidence="2" id="KW-0805">Transcription regulation</keyword>
<dbReference type="Pfam" id="PF00072">
    <property type="entry name" value="Response_reg"/>
    <property type="match status" value="1"/>
</dbReference>
<evidence type="ECO:0000256" key="2">
    <source>
        <dbReference type="ARBA" id="ARBA00023015"/>
    </source>
</evidence>
<dbReference type="CDD" id="cd06170">
    <property type="entry name" value="LuxR_C_like"/>
    <property type="match status" value="1"/>
</dbReference>
<reference evidence="8 11" key="1">
    <citation type="submission" date="2024-01" db="EMBL/GenBank/DDBJ databases">
        <title>Aequorivita flavus sp. nov., isolated from deep-sea sediment.</title>
        <authorList>
            <person name="Chen X."/>
        </authorList>
    </citation>
    <scope>NUCLEOTIDE SEQUENCE</scope>
    <source>
        <strain evidence="8">MCCC 1A16923</strain>
        <strain evidence="9 11">MCCC 1A16935</strain>
    </source>
</reference>
<dbReference type="SUPFAM" id="SSF52172">
    <property type="entry name" value="CheY-like"/>
    <property type="match status" value="1"/>
</dbReference>
<proteinExistence type="predicted"/>
<dbReference type="PANTHER" id="PTHR43214">
    <property type="entry name" value="TWO-COMPONENT RESPONSE REGULATOR"/>
    <property type="match status" value="1"/>
</dbReference>
<dbReference type="GO" id="GO:0000160">
    <property type="term" value="P:phosphorelay signal transduction system"/>
    <property type="evidence" value="ECO:0007669"/>
    <property type="project" value="InterPro"/>
</dbReference>
<dbReference type="InterPro" id="IPR039420">
    <property type="entry name" value="WalR-like"/>
</dbReference>
<organism evidence="8 10">
    <name type="scientific">Aequorivita flava</name>
    <dbReference type="NCBI Taxonomy" id="3114371"/>
    <lineage>
        <taxon>Bacteria</taxon>
        <taxon>Pseudomonadati</taxon>
        <taxon>Bacteroidota</taxon>
        <taxon>Flavobacteriia</taxon>
        <taxon>Flavobacteriales</taxon>
        <taxon>Flavobacteriaceae</taxon>
        <taxon>Aequorivita</taxon>
    </lineage>
</organism>
<dbReference type="Proteomes" id="UP001390963">
    <property type="component" value="Unassembled WGS sequence"/>
</dbReference>
<dbReference type="PRINTS" id="PR00038">
    <property type="entry name" value="HTHLUXR"/>
</dbReference>
<dbReference type="SMART" id="SM00448">
    <property type="entry name" value="REC"/>
    <property type="match status" value="1"/>
</dbReference>
<dbReference type="GO" id="GO:0006355">
    <property type="term" value="P:regulation of DNA-templated transcription"/>
    <property type="evidence" value="ECO:0007669"/>
    <property type="project" value="InterPro"/>
</dbReference>
<keyword evidence="3" id="KW-0238">DNA-binding</keyword>
<evidence type="ECO:0000256" key="5">
    <source>
        <dbReference type="PROSITE-ProRule" id="PRU00169"/>
    </source>
</evidence>